<feature type="non-terminal residue" evidence="2">
    <location>
        <position position="148"/>
    </location>
</feature>
<name>D8TMR2_VOLCA</name>
<proteinExistence type="predicted"/>
<dbReference type="InParanoid" id="D8TMR2"/>
<reference evidence="2 3" key="1">
    <citation type="journal article" date="2010" name="Science">
        <title>Genomic analysis of organismal complexity in the multicellular green alga Volvox carteri.</title>
        <authorList>
            <person name="Prochnik S.E."/>
            <person name="Umen J."/>
            <person name="Nedelcu A.M."/>
            <person name="Hallmann A."/>
            <person name="Miller S.M."/>
            <person name="Nishii I."/>
            <person name="Ferris P."/>
            <person name="Kuo A."/>
            <person name="Mitros T."/>
            <person name="Fritz-Laylin L.K."/>
            <person name="Hellsten U."/>
            <person name="Chapman J."/>
            <person name="Simakov O."/>
            <person name="Rensing S.A."/>
            <person name="Terry A."/>
            <person name="Pangilinan J."/>
            <person name="Kapitonov V."/>
            <person name="Jurka J."/>
            <person name="Salamov A."/>
            <person name="Shapiro H."/>
            <person name="Schmutz J."/>
            <person name="Grimwood J."/>
            <person name="Lindquist E."/>
            <person name="Lucas S."/>
            <person name="Grigoriev I.V."/>
            <person name="Schmitt R."/>
            <person name="Kirk D."/>
            <person name="Rokhsar D.S."/>
        </authorList>
    </citation>
    <scope>NUCLEOTIDE SEQUENCE [LARGE SCALE GENOMIC DNA]</scope>
    <source>
        <strain evidence="3">f. Nagariensis / Eve</strain>
    </source>
</reference>
<sequence length="148" mass="16210">MAREREVKISHVATAFGRMKLLWHEIVVTWRGGQGLAAAYGDSSPLRGVTQSITVFQYFDVSHTEVEALGYWQLAVAMARPPPSGQLQALLQLEQSASAVFPMGYTTWTRQHTGISVVLTITQPPCTHPSYNPPSPPATSARENLPHA</sequence>
<keyword evidence="3" id="KW-1185">Reference proteome</keyword>
<dbReference type="RefSeq" id="XP_002947765.1">
    <property type="nucleotide sequence ID" value="XM_002947719.1"/>
</dbReference>
<evidence type="ECO:0000313" key="2">
    <source>
        <dbReference type="EMBL" id="EFJ51298.1"/>
    </source>
</evidence>
<dbReference type="Proteomes" id="UP000001058">
    <property type="component" value="Unassembled WGS sequence"/>
</dbReference>
<dbReference type="EMBL" id="GL378328">
    <property type="protein sequence ID" value="EFJ51298.1"/>
    <property type="molecule type" value="Genomic_DNA"/>
</dbReference>
<protein>
    <submittedName>
        <fullName evidence="2">Uncharacterized protein</fullName>
    </submittedName>
</protein>
<dbReference type="AlphaFoldDB" id="D8TMR2"/>
<dbReference type="GeneID" id="9624927"/>
<feature type="region of interest" description="Disordered" evidence="1">
    <location>
        <begin position="127"/>
        <end position="148"/>
    </location>
</feature>
<gene>
    <name evidence="2" type="ORF">VOLCADRAFT_87974</name>
</gene>
<dbReference type="KEGG" id="vcn:VOLCADRAFT_87974"/>
<organism evidence="3">
    <name type="scientific">Volvox carteri f. nagariensis</name>
    <dbReference type="NCBI Taxonomy" id="3068"/>
    <lineage>
        <taxon>Eukaryota</taxon>
        <taxon>Viridiplantae</taxon>
        <taxon>Chlorophyta</taxon>
        <taxon>core chlorophytes</taxon>
        <taxon>Chlorophyceae</taxon>
        <taxon>CS clade</taxon>
        <taxon>Chlamydomonadales</taxon>
        <taxon>Volvocaceae</taxon>
        <taxon>Volvox</taxon>
    </lineage>
</organism>
<evidence type="ECO:0000256" key="1">
    <source>
        <dbReference type="SAM" id="MobiDB-lite"/>
    </source>
</evidence>
<evidence type="ECO:0000313" key="3">
    <source>
        <dbReference type="Proteomes" id="UP000001058"/>
    </source>
</evidence>
<accession>D8TMR2</accession>